<dbReference type="Proteomes" id="UP000643672">
    <property type="component" value="Unassembled WGS sequence"/>
</dbReference>
<dbReference type="AlphaFoldDB" id="A0A8H8XEM8"/>
<organism evidence="1 2">
    <name type="scientific">Bathymodiolus thermophilus thioautotrophic gill symbiont</name>
    <dbReference type="NCBI Taxonomy" id="2360"/>
    <lineage>
        <taxon>Bacteria</taxon>
        <taxon>Pseudomonadati</taxon>
        <taxon>Pseudomonadota</taxon>
        <taxon>Gammaproteobacteria</taxon>
        <taxon>sulfur-oxidizing symbionts</taxon>
    </lineage>
</organism>
<protein>
    <submittedName>
        <fullName evidence="1">Uncharacterized protein</fullName>
    </submittedName>
</protein>
<reference evidence="1 2" key="1">
    <citation type="submission" date="2020-05" db="EMBL/GenBank/DDBJ databases">
        <authorList>
            <person name="Petersen J."/>
            <person name="Sayavedra L."/>
        </authorList>
    </citation>
    <scope>NUCLEOTIDE SEQUENCE [LARGE SCALE GENOMIC DNA]</scope>
    <source>
        <strain evidence="1">B thermophilus SOXS</strain>
    </source>
</reference>
<sequence length="210" mass="23885">MLFDWVSECKNKSVLLLEGTDDCHIIKKFCEDGNIAVNFGFCNCRGDSNLLKQLSAFLLANNNKDIIGVILDADNNVDARYQEIKDKVKNFYTLPEEMPKDGLVYTEKGQPKLGIWIMPNNQDNGALEEFYLTLAIDIDTDFINDVITQAEGKNLTSFKSQHRKKAIMHTYFSWQDFPGSSLHASINKIALDNNQNIAKAFSAWLVQLFY</sequence>
<evidence type="ECO:0000313" key="1">
    <source>
        <dbReference type="EMBL" id="CAB5503113.1"/>
    </source>
</evidence>
<evidence type="ECO:0000313" key="2">
    <source>
        <dbReference type="Proteomes" id="UP000643672"/>
    </source>
</evidence>
<dbReference type="Pfam" id="PF11536">
    <property type="entry name" value="DUF3226"/>
    <property type="match status" value="1"/>
</dbReference>
<comment type="caution">
    <text evidence="1">The sequence shown here is derived from an EMBL/GenBank/DDBJ whole genome shotgun (WGS) entry which is preliminary data.</text>
</comment>
<accession>A0A8H8XEM8</accession>
<proteinExistence type="predicted"/>
<gene>
    <name evidence="1" type="ORF">THERMOS_1732</name>
</gene>
<dbReference type="EMBL" id="CAESAQ020000076">
    <property type="protein sequence ID" value="CAB5503113.1"/>
    <property type="molecule type" value="Genomic_DNA"/>
</dbReference>
<name>A0A8H8XEM8_9GAMM</name>
<dbReference type="InterPro" id="IPR024508">
    <property type="entry name" value="DUF3226"/>
</dbReference>
<dbReference type="SUPFAM" id="SSF160945">
    <property type="entry name" value="PH0156-like"/>
    <property type="match status" value="1"/>
</dbReference>
<keyword evidence="2" id="KW-1185">Reference proteome</keyword>